<dbReference type="RefSeq" id="WP_111371121.1">
    <property type="nucleotide sequence ID" value="NZ_CP029480.1"/>
</dbReference>
<feature type="domain" description="CUB" evidence="4">
    <location>
        <begin position="70"/>
        <end position="182"/>
    </location>
</feature>
<dbReference type="CDD" id="cd12820">
    <property type="entry name" value="LbR_YadA-like"/>
    <property type="match status" value="4"/>
</dbReference>
<feature type="domain" description="Peptidase S74" evidence="5">
    <location>
        <begin position="603"/>
        <end position="696"/>
    </location>
</feature>
<organism evidence="6 7">
    <name type="scientific">Arcticibacterium luteifluviistationis</name>
    <dbReference type="NCBI Taxonomy" id="1784714"/>
    <lineage>
        <taxon>Bacteria</taxon>
        <taxon>Pseudomonadati</taxon>
        <taxon>Bacteroidota</taxon>
        <taxon>Cytophagia</taxon>
        <taxon>Cytophagales</taxon>
        <taxon>Leadbetterellaceae</taxon>
        <taxon>Arcticibacterium</taxon>
    </lineage>
</organism>
<evidence type="ECO:0000256" key="2">
    <source>
        <dbReference type="SAM" id="Coils"/>
    </source>
</evidence>
<reference evidence="6 7" key="1">
    <citation type="submission" date="2018-05" db="EMBL/GenBank/DDBJ databases">
        <title>Complete genome sequence of Arcticibacterium luteifluviistationis SM1504T, a cytophagaceae bacterium isolated from Arctic surface seawater.</title>
        <authorList>
            <person name="Li Y."/>
            <person name="Qin Q.-L."/>
        </authorList>
    </citation>
    <scope>NUCLEOTIDE SEQUENCE [LARGE SCALE GENOMIC DNA]</scope>
    <source>
        <strain evidence="6 7">SM1504</strain>
    </source>
</reference>
<feature type="signal peptide" evidence="3">
    <location>
        <begin position="1"/>
        <end position="19"/>
    </location>
</feature>
<proteinExistence type="predicted"/>
<feature type="coiled-coil region" evidence="2">
    <location>
        <begin position="682"/>
        <end position="709"/>
    </location>
</feature>
<dbReference type="GO" id="GO:0019867">
    <property type="term" value="C:outer membrane"/>
    <property type="evidence" value="ECO:0007669"/>
    <property type="project" value="InterPro"/>
</dbReference>
<feature type="chain" id="PRO_5016455231" description="Peptidase S74 domain-containing protein" evidence="3">
    <location>
        <begin position="20"/>
        <end position="747"/>
    </location>
</feature>
<dbReference type="Pfam" id="PF00431">
    <property type="entry name" value="CUB"/>
    <property type="match status" value="1"/>
</dbReference>
<dbReference type="AlphaFoldDB" id="A0A2Z4G9V6"/>
<evidence type="ECO:0000256" key="3">
    <source>
        <dbReference type="SAM" id="SignalP"/>
    </source>
</evidence>
<dbReference type="KEGG" id="als:DJ013_07475"/>
<evidence type="ECO:0000256" key="1">
    <source>
        <dbReference type="ARBA" id="ARBA00023157"/>
    </source>
</evidence>
<dbReference type="Proteomes" id="UP000249873">
    <property type="component" value="Chromosome"/>
</dbReference>
<evidence type="ECO:0000313" key="6">
    <source>
        <dbReference type="EMBL" id="AWV98019.1"/>
    </source>
</evidence>
<dbReference type="SMART" id="SM00042">
    <property type="entry name" value="CUB"/>
    <property type="match status" value="1"/>
</dbReference>
<evidence type="ECO:0000259" key="5">
    <source>
        <dbReference type="PROSITE" id="PS51688"/>
    </source>
</evidence>
<keyword evidence="3" id="KW-0732">Signal</keyword>
<protein>
    <recommendedName>
        <fullName evidence="8">Peptidase S74 domain-containing protein</fullName>
    </recommendedName>
</protein>
<evidence type="ECO:0000259" key="4">
    <source>
        <dbReference type="PROSITE" id="PS01180"/>
    </source>
</evidence>
<dbReference type="PROSITE" id="PS51688">
    <property type="entry name" value="ICA"/>
    <property type="match status" value="1"/>
</dbReference>
<sequence>MRKVKTLLAFILVPFLLTAQSVLITPGAQSINGDSTTQKQLNAFGNGLLVGPKVKFTDEDPASNVHIMDCGTTNFSNSLAGTLKDPNGDSDYLSGFAHDCDFYFSTVDPLFLAYQIDFEVLDTEAAEDTVFIMNSFGTTVLASYSGNSLPPSLRVLNNSVLIRFKTNSTVVGAGFVLTWKAILRDEMPVPIQNYSGEGIVYDVSSNSLWAGRHNPLDFENKGGYSTALGYNSKAIGSVSTALGSNSTASGFASTAMGEYTEASGNYSTAMGEWAKASGNYSTAMGLEAIASGNSSTAMGLGTIASGTYSTAMGRSTIASGNSSTAMGRGTEANTSYSTAMGYNTKARGYASTAMGELTEADTSYATAMGYFSKASGYSSTAMGEYTEASGNSSTAMGYNTEASGKSSTAMGYNTKASGNYSTTMGRSTRADTIYATAMGFESVASGYSSTAMGQNTAASGYSSTAMGLSTVASGDYSTAIGSNTTASSSFSTSMGASTTASGLYSTSMGQNTFASGIVSTAMGDNTTASGDFSTAIGRDVTSNGVGTFTIGDSNPGSGVLTIATDNQFVGRFYNGYYLLTSQMGDPSRGVRINHDQTAWSSISDSTKKENFIPANGDAFLGKLKDLKLGSWNYKINKANPERFYGPMAQEIYAAYGKDAKGTIGSDTLVSTLNMDGLLFIFAQELEKRTTNLKEENNALKSEIDALKEKYDQNVVANKHLKNDFEQRISQLEKLLTVKSEGDLAKLP</sequence>
<dbReference type="InterPro" id="IPR000859">
    <property type="entry name" value="CUB_dom"/>
</dbReference>
<dbReference type="CDD" id="cd00041">
    <property type="entry name" value="CUB"/>
    <property type="match status" value="1"/>
</dbReference>
<dbReference type="InterPro" id="IPR035914">
    <property type="entry name" value="Sperma_CUB_dom_sf"/>
</dbReference>
<dbReference type="InterPro" id="IPR030392">
    <property type="entry name" value="S74_ICA"/>
</dbReference>
<dbReference type="InterPro" id="IPR008640">
    <property type="entry name" value="Adhesin_Head_dom"/>
</dbReference>
<dbReference type="SUPFAM" id="SSF49854">
    <property type="entry name" value="Spermadhesin, CUB domain"/>
    <property type="match status" value="1"/>
</dbReference>
<keyword evidence="1" id="KW-1015">Disulfide bond</keyword>
<keyword evidence="2" id="KW-0175">Coiled coil</keyword>
<evidence type="ECO:0008006" key="8">
    <source>
        <dbReference type="Google" id="ProtNLM"/>
    </source>
</evidence>
<gene>
    <name evidence="6" type="ORF">DJ013_07475</name>
</gene>
<accession>A0A2Z4G9V6</accession>
<dbReference type="Gene3D" id="2.60.120.290">
    <property type="entry name" value="Spermadhesin, CUB domain"/>
    <property type="match status" value="1"/>
</dbReference>
<dbReference type="Gene3D" id="2.150.10.10">
    <property type="entry name" value="Serralysin-like metalloprotease, C-terminal"/>
    <property type="match status" value="4"/>
</dbReference>
<keyword evidence="7" id="KW-1185">Reference proteome</keyword>
<dbReference type="EMBL" id="CP029480">
    <property type="protein sequence ID" value="AWV98019.1"/>
    <property type="molecule type" value="Genomic_DNA"/>
</dbReference>
<name>A0A2Z4G9V6_9BACT</name>
<dbReference type="Pfam" id="PF13884">
    <property type="entry name" value="Peptidase_S74"/>
    <property type="match status" value="1"/>
</dbReference>
<dbReference type="Pfam" id="PF05658">
    <property type="entry name" value="YadA_head"/>
    <property type="match status" value="11"/>
</dbReference>
<dbReference type="InterPro" id="IPR011049">
    <property type="entry name" value="Serralysin-like_metalloprot_C"/>
</dbReference>
<dbReference type="OrthoDB" id="925207at2"/>
<evidence type="ECO:0000313" key="7">
    <source>
        <dbReference type="Proteomes" id="UP000249873"/>
    </source>
</evidence>
<dbReference type="SUPFAM" id="SSF101967">
    <property type="entry name" value="Adhesin YadA, collagen-binding domain"/>
    <property type="match status" value="2"/>
</dbReference>
<dbReference type="PROSITE" id="PS01180">
    <property type="entry name" value="CUB"/>
    <property type="match status" value="1"/>
</dbReference>